<dbReference type="AlphaFoldDB" id="A0A7J5PX73"/>
<dbReference type="RefSeq" id="WP_151934752.1">
    <property type="nucleotide sequence ID" value="NZ_JBCHGU010000024.1"/>
</dbReference>
<keyword evidence="1" id="KW-0812">Transmembrane</keyword>
<feature type="transmembrane region" description="Helical" evidence="1">
    <location>
        <begin position="28"/>
        <end position="47"/>
    </location>
</feature>
<name>A0A7J5PX73_9BACE</name>
<dbReference type="EMBL" id="WDED01000016">
    <property type="protein sequence ID" value="KAB6147325.1"/>
    <property type="molecule type" value="Genomic_DNA"/>
</dbReference>
<keyword evidence="1" id="KW-1133">Transmembrane helix</keyword>
<proteinExistence type="predicted"/>
<gene>
    <name evidence="2" type="ORF">GA398_11915</name>
</gene>
<evidence type="ECO:0000313" key="3">
    <source>
        <dbReference type="Proteomes" id="UP000434604"/>
    </source>
</evidence>
<organism evidence="2 3">
    <name type="scientific">Bacteroides xylanisolvens</name>
    <dbReference type="NCBI Taxonomy" id="371601"/>
    <lineage>
        <taxon>Bacteria</taxon>
        <taxon>Pseudomonadati</taxon>
        <taxon>Bacteroidota</taxon>
        <taxon>Bacteroidia</taxon>
        <taxon>Bacteroidales</taxon>
        <taxon>Bacteroidaceae</taxon>
        <taxon>Bacteroides</taxon>
    </lineage>
</organism>
<protein>
    <submittedName>
        <fullName evidence="2">DUF3989 domain-containing protein</fullName>
    </submittedName>
</protein>
<evidence type="ECO:0000256" key="1">
    <source>
        <dbReference type="SAM" id="Phobius"/>
    </source>
</evidence>
<keyword evidence="1" id="KW-0472">Membrane</keyword>
<evidence type="ECO:0000313" key="2">
    <source>
        <dbReference type="EMBL" id="KAB6147325.1"/>
    </source>
</evidence>
<sequence>MRRRKYPWKQADILIHRYCRSLTAGQRLAVIAIAFALFTAGCLHMILSSLSGFGEPGGGLEIEHIRPLDIKPEKDTTIHFKDYYDYGHSENQDTVRLVC</sequence>
<reference evidence="2 3" key="1">
    <citation type="journal article" date="2019" name="Nat. Med.">
        <title>A library of human gut bacterial isolates paired with longitudinal multiomics data enables mechanistic microbiome research.</title>
        <authorList>
            <person name="Poyet M."/>
            <person name="Groussin M."/>
            <person name="Gibbons S.M."/>
            <person name="Avila-Pacheco J."/>
            <person name="Jiang X."/>
            <person name="Kearney S.M."/>
            <person name="Perrotta A.R."/>
            <person name="Berdy B."/>
            <person name="Zhao S."/>
            <person name="Lieberman T.D."/>
            <person name="Swanson P.K."/>
            <person name="Smith M."/>
            <person name="Roesemann S."/>
            <person name="Alexander J.E."/>
            <person name="Rich S.A."/>
            <person name="Livny J."/>
            <person name="Vlamakis H."/>
            <person name="Clish C."/>
            <person name="Bullock K."/>
            <person name="Deik A."/>
            <person name="Scott J."/>
            <person name="Pierce K.A."/>
            <person name="Xavier R.J."/>
            <person name="Alm E.J."/>
        </authorList>
    </citation>
    <scope>NUCLEOTIDE SEQUENCE [LARGE SCALE GENOMIC DNA]</scope>
    <source>
        <strain evidence="2 3">BIOML-A58</strain>
    </source>
</reference>
<accession>A0A7J5PX73</accession>
<comment type="caution">
    <text evidence="2">The sequence shown here is derived from an EMBL/GenBank/DDBJ whole genome shotgun (WGS) entry which is preliminary data.</text>
</comment>
<dbReference type="Proteomes" id="UP000434604">
    <property type="component" value="Unassembled WGS sequence"/>
</dbReference>